<comment type="caution">
    <text evidence="12">The sequence shown here is derived from an EMBL/GenBank/DDBJ whole genome shotgun (WGS) entry which is preliminary data.</text>
</comment>
<sequence length="339" mass="38058">MWGLYIFALLWGTNTATLVRPKHEPLSEEFIEFLNTKPGSTWKAARTDRFKSTDEVRQLLGGISEITSSQESKRPTIKYEDIRVNLPAGFDSRERWPNCPSIRKIYDESSCASSWAIGAVSAMSDRMCIKNYKTPVTVELSARDLMACCEQCGFGCVGGWIGDAWDYWRDHGIVSGGGFGTQKTCLPYPFPPCNHNPYEATKKENCSAHHYATPKCERQCNSTSGLKYDTDLKKGSKSYNVYPHMEVIQKDIWLNGPVEAVLIVYADLLNYKSGVYQHQDGELLGTQAVRILGWGVKEEIPYWIVANSWNEDWGSNGTFKIIRGQNHCGIESNVVAGLP</sequence>
<comment type="similarity">
    <text evidence="1">Belongs to the peptidase C1 family.</text>
</comment>
<dbReference type="OrthoDB" id="640249at2759"/>
<dbReference type="SMART" id="SM00645">
    <property type="entry name" value="Pept_C1"/>
    <property type="match status" value="1"/>
</dbReference>
<proteinExistence type="inferred from homology"/>
<evidence type="ECO:0000256" key="5">
    <source>
        <dbReference type="ARBA" id="ARBA00022807"/>
    </source>
</evidence>
<keyword evidence="4" id="KW-0378">Hydrolase</keyword>
<organism evidence="12 13">
    <name type="scientific">Paragonimus skrjabini miyazakii</name>
    <dbReference type="NCBI Taxonomy" id="59628"/>
    <lineage>
        <taxon>Eukaryota</taxon>
        <taxon>Metazoa</taxon>
        <taxon>Spiralia</taxon>
        <taxon>Lophotrochozoa</taxon>
        <taxon>Platyhelminthes</taxon>
        <taxon>Trematoda</taxon>
        <taxon>Digenea</taxon>
        <taxon>Plagiorchiida</taxon>
        <taxon>Troglotremata</taxon>
        <taxon>Troglotrematidae</taxon>
        <taxon>Paragonimus</taxon>
    </lineage>
</organism>
<evidence type="ECO:0000313" key="12">
    <source>
        <dbReference type="EMBL" id="KAF7259451.1"/>
    </source>
</evidence>
<protein>
    <recommendedName>
        <fullName evidence="9">Cathepsin B-like cysteine proteinase</fullName>
    </recommendedName>
</protein>
<evidence type="ECO:0000256" key="8">
    <source>
        <dbReference type="ARBA" id="ARBA00055576"/>
    </source>
</evidence>
<dbReference type="GO" id="GO:0006508">
    <property type="term" value="P:proteolysis"/>
    <property type="evidence" value="ECO:0007669"/>
    <property type="project" value="UniProtKB-KW"/>
</dbReference>
<evidence type="ECO:0000256" key="1">
    <source>
        <dbReference type="ARBA" id="ARBA00008455"/>
    </source>
</evidence>
<dbReference type="PANTHER" id="PTHR12411">
    <property type="entry name" value="CYSTEINE PROTEASE FAMILY C1-RELATED"/>
    <property type="match status" value="1"/>
</dbReference>
<dbReference type="Gene3D" id="3.90.70.10">
    <property type="entry name" value="Cysteine proteinases"/>
    <property type="match status" value="1"/>
</dbReference>
<reference evidence="12" key="1">
    <citation type="submission" date="2019-07" db="EMBL/GenBank/DDBJ databases">
        <title>Annotation for the trematode Paragonimus miyazaki's.</title>
        <authorList>
            <person name="Choi Y.-J."/>
        </authorList>
    </citation>
    <scope>NUCLEOTIDE SEQUENCE</scope>
    <source>
        <strain evidence="12">Japan</strain>
    </source>
</reference>
<evidence type="ECO:0000256" key="4">
    <source>
        <dbReference type="ARBA" id="ARBA00022801"/>
    </source>
</evidence>
<dbReference type="InterPro" id="IPR000668">
    <property type="entry name" value="Peptidase_C1A_C"/>
</dbReference>
<keyword evidence="2" id="KW-0645">Protease</keyword>
<evidence type="ECO:0000256" key="3">
    <source>
        <dbReference type="ARBA" id="ARBA00022729"/>
    </source>
</evidence>
<gene>
    <name evidence="12" type="ORF">EG68_03045</name>
</gene>
<name>A0A8S9Z2Q5_9TREM</name>
<dbReference type="Pfam" id="PF00112">
    <property type="entry name" value="Peptidase_C1"/>
    <property type="match status" value="1"/>
</dbReference>
<dbReference type="InterPro" id="IPR013128">
    <property type="entry name" value="Peptidase_C1A"/>
</dbReference>
<evidence type="ECO:0000259" key="11">
    <source>
        <dbReference type="SMART" id="SM00645"/>
    </source>
</evidence>
<keyword evidence="13" id="KW-1185">Reference proteome</keyword>
<dbReference type="AlphaFoldDB" id="A0A8S9Z2Q5"/>
<dbReference type="Proteomes" id="UP000822476">
    <property type="component" value="Unassembled WGS sequence"/>
</dbReference>
<dbReference type="SUPFAM" id="SSF54001">
    <property type="entry name" value="Cysteine proteinases"/>
    <property type="match status" value="1"/>
</dbReference>
<comment type="function">
    <text evidence="8">Thiol protease. Has a role as a digestive enzyme.</text>
</comment>
<feature type="domain" description="Peptidase C1A papain C-terminal" evidence="11">
    <location>
        <begin position="86"/>
        <end position="338"/>
    </location>
</feature>
<evidence type="ECO:0000256" key="6">
    <source>
        <dbReference type="ARBA" id="ARBA00023145"/>
    </source>
</evidence>
<feature type="signal peptide" evidence="10">
    <location>
        <begin position="1"/>
        <end position="16"/>
    </location>
</feature>
<dbReference type="FunFam" id="3.90.70.10:FF:000031">
    <property type="entry name" value="Cathepsin B"/>
    <property type="match status" value="1"/>
</dbReference>
<keyword evidence="6" id="KW-0865">Zymogen</keyword>
<feature type="chain" id="PRO_5035725926" description="Cathepsin B-like cysteine proteinase" evidence="10">
    <location>
        <begin position="17"/>
        <end position="339"/>
    </location>
</feature>
<evidence type="ECO:0000256" key="7">
    <source>
        <dbReference type="ARBA" id="ARBA00023157"/>
    </source>
</evidence>
<dbReference type="CDD" id="cd02620">
    <property type="entry name" value="Peptidase_C1A_CathepsinB"/>
    <property type="match status" value="1"/>
</dbReference>
<accession>A0A8S9Z2Q5</accession>
<evidence type="ECO:0000256" key="2">
    <source>
        <dbReference type="ARBA" id="ARBA00022670"/>
    </source>
</evidence>
<keyword evidence="5" id="KW-0788">Thiol protease</keyword>
<dbReference type="InterPro" id="IPR038765">
    <property type="entry name" value="Papain-like_cys_pep_sf"/>
</dbReference>
<evidence type="ECO:0000313" key="13">
    <source>
        <dbReference type="Proteomes" id="UP000822476"/>
    </source>
</evidence>
<evidence type="ECO:0000256" key="10">
    <source>
        <dbReference type="SAM" id="SignalP"/>
    </source>
</evidence>
<dbReference type="GO" id="GO:0008234">
    <property type="term" value="F:cysteine-type peptidase activity"/>
    <property type="evidence" value="ECO:0007669"/>
    <property type="project" value="UniProtKB-KW"/>
</dbReference>
<dbReference type="EMBL" id="JTDE01001195">
    <property type="protein sequence ID" value="KAF7259451.1"/>
    <property type="molecule type" value="Genomic_DNA"/>
</dbReference>
<keyword evidence="3 10" id="KW-0732">Signal</keyword>
<keyword evidence="7" id="KW-1015">Disulfide bond</keyword>
<evidence type="ECO:0000256" key="9">
    <source>
        <dbReference type="ARBA" id="ARBA00073107"/>
    </source>
</evidence>